<keyword evidence="3 12" id="KW-0804">Transcription</keyword>
<dbReference type="SUPFAM" id="SSF57783">
    <property type="entry name" value="Zinc beta-ribbon"/>
    <property type="match status" value="1"/>
</dbReference>
<dbReference type="InterPro" id="IPR034004">
    <property type="entry name" value="Zn_ribbon_RPA12_C"/>
</dbReference>
<evidence type="ECO:0000313" key="14">
    <source>
        <dbReference type="Proteomes" id="UP000070412"/>
    </source>
</evidence>
<dbReference type="SMART" id="SM00440">
    <property type="entry name" value="ZnF_C2C2"/>
    <property type="match status" value="1"/>
</dbReference>
<keyword evidence="6" id="KW-0862">Zinc</keyword>
<dbReference type="InterPro" id="IPR001222">
    <property type="entry name" value="Znf_TFIIS"/>
</dbReference>
<dbReference type="GO" id="GO:0006363">
    <property type="term" value="P:termination of RNA polymerase I transcription"/>
    <property type="evidence" value="ECO:0007669"/>
    <property type="project" value="TreeGrafter"/>
</dbReference>
<gene>
    <name evidence="12" type="ORF">SSS_7369</name>
</gene>
<dbReference type="Proteomes" id="UP000070412">
    <property type="component" value="Unassembled WGS sequence"/>
</dbReference>
<sequence>MRLENFAEKHSIIILVLIVIEYAPRKGLAVKCFLCDYNINRCGTPECLDNYDTCSANQFASIYVPIYDCPQNCMLKAITDPNGVVLKWKRLCAPKDDLTKGFSCRIDYVYGVRVEQCTCDRDFCNRSSPVSMEREANFQIDFCSRCGAVLPLPSYDSGTNMVICQICGLSIDAKFFNGQTSMIRVVFNDRRESQRKKPKEIAADGPIVDRICSKCNYDKQTFATLQTRSADEGQTIFYTCLKCGAKENENS</sequence>
<evidence type="ECO:0000256" key="3">
    <source>
        <dbReference type="ARBA" id="ARBA00022478"/>
    </source>
</evidence>
<name>A0A834R5U4_SARSC</name>
<dbReference type="Pfam" id="PF01096">
    <property type="entry name" value="Zn_ribbon_TFIIS"/>
    <property type="match status" value="1"/>
</dbReference>
<dbReference type="PANTHER" id="PTHR11239:SF14">
    <property type="entry name" value="DNA-DIRECTED RNA POLYMERASE I SUBUNIT RPA12"/>
    <property type="match status" value="1"/>
</dbReference>
<evidence type="ECO:0000256" key="10">
    <source>
        <dbReference type="PROSITE-ProRule" id="PRU00472"/>
    </source>
</evidence>
<evidence type="ECO:0000256" key="2">
    <source>
        <dbReference type="ARBA" id="ARBA00018784"/>
    </source>
</evidence>
<keyword evidence="4" id="KW-0479">Metal-binding</keyword>
<keyword evidence="7" id="KW-0539">Nucleus</keyword>
<evidence type="ECO:0000256" key="9">
    <source>
        <dbReference type="ARBA" id="ARBA00044497"/>
    </source>
</evidence>
<reference evidence="13" key="3">
    <citation type="submission" date="2022-06" db="UniProtKB">
        <authorList>
            <consortium name="EnsemblMetazoa"/>
        </authorList>
    </citation>
    <scope>IDENTIFICATION</scope>
</reference>
<evidence type="ECO:0000256" key="5">
    <source>
        <dbReference type="ARBA" id="ARBA00022771"/>
    </source>
</evidence>
<dbReference type="Gene3D" id="2.20.25.10">
    <property type="match status" value="1"/>
</dbReference>
<dbReference type="PROSITE" id="PS00466">
    <property type="entry name" value="ZF_TFIIS_1"/>
    <property type="match status" value="1"/>
</dbReference>
<organism evidence="12">
    <name type="scientific">Sarcoptes scabiei</name>
    <name type="common">Itch mite</name>
    <name type="synonym">Acarus scabiei</name>
    <dbReference type="NCBI Taxonomy" id="52283"/>
    <lineage>
        <taxon>Eukaryota</taxon>
        <taxon>Metazoa</taxon>
        <taxon>Ecdysozoa</taxon>
        <taxon>Arthropoda</taxon>
        <taxon>Chelicerata</taxon>
        <taxon>Arachnida</taxon>
        <taxon>Acari</taxon>
        <taxon>Acariformes</taxon>
        <taxon>Sarcoptiformes</taxon>
        <taxon>Astigmata</taxon>
        <taxon>Psoroptidia</taxon>
        <taxon>Sarcoptoidea</taxon>
        <taxon>Sarcoptidae</taxon>
        <taxon>Sarcoptinae</taxon>
        <taxon>Sarcoptes</taxon>
    </lineage>
</organism>
<dbReference type="EMBL" id="WVUK01000064">
    <property type="protein sequence ID" value="KAF7489607.1"/>
    <property type="molecule type" value="Genomic_DNA"/>
</dbReference>
<dbReference type="OrthoDB" id="6491777at2759"/>
<dbReference type="GO" id="GO:0003676">
    <property type="term" value="F:nucleic acid binding"/>
    <property type="evidence" value="ECO:0007669"/>
    <property type="project" value="InterPro"/>
</dbReference>
<dbReference type="GO" id="GO:0005736">
    <property type="term" value="C:RNA polymerase I complex"/>
    <property type="evidence" value="ECO:0007669"/>
    <property type="project" value="TreeGrafter"/>
</dbReference>
<dbReference type="PROSITE" id="PS51133">
    <property type="entry name" value="ZF_TFIIS_2"/>
    <property type="match status" value="1"/>
</dbReference>
<dbReference type="GO" id="GO:0003899">
    <property type="term" value="F:DNA-directed RNA polymerase activity"/>
    <property type="evidence" value="ECO:0007669"/>
    <property type="project" value="InterPro"/>
</dbReference>
<proteinExistence type="predicted"/>
<evidence type="ECO:0000256" key="7">
    <source>
        <dbReference type="ARBA" id="ARBA00023242"/>
    </source>
</evidence>
<dbReference type="CDD" id="cd10507">
    <property type="entry name" value="Zn-ribbon_RPA12"/>
    <property type="match status" value="1"/>
</dbReference>
<reference evidence="12" key="2">
    <citation type="submission" date="2020-01" db="EMBL/GenBank/DDBJ databases">
        <authorList>
            <person name="Korhonen P.K.K."/>
            <person name="Guangxu M.G."/>
            <person name="Wang T.W."/>
            <person name="Stroehlein A.J.S."/>
            <person name="Young N.D."/>
            <person name="Ang C.-S.A."/>
            <person name="Fernando D.W.F."/>
            <person name="Lu H.L."/>
            <person name="Taylor S.T."/>
            <person name="Ehtesham M.E.M."/>
            <person name="Najaraj S.H.N."/>
            <person name="Harsha G.H.G."/>
            <person name="Madugundu A.M."/>
            <person name="Renuse S.R."/>
            <person name="Holt D.H."/>
            <person name="Pandey A.P."/>
            <person name="Papenfuss A.P."/>
            <person name="Gasser R.B.G."/>
            <person name="Fischer K.F."/>
        </authorList>
    </citation>
    <scope>NUCLEOTIDE SEQUENCE</scope>
    <source>
        <strain evidence="12">SSS_KF_BRIS2020</strain>
    </source>
</reference>
<comment type="subcellular location">
    <subcellularLocation>
        <location evidence="1">Nucleus</location>
        <location evidence="1">Nucleolus</location>
    </subcellularLocation>
</comment>
<evidence type="ECO:0000313" key="13">
    <source>
        <dbReference type="EnsemblMetazoa" id="KAF7489607.1"/>
    </source>
</evidence>
<evidence type="ECO:0000256" key="4">
    <source>
        <dbReference type="ARBA" id="ARBA00022723"/>
    </source>
</evidence>
<reference evidence="14" key="1">
    <citation type="journal article" date="2020" name="PLoS Negl. Trop. Dis.">
        <title>High-quality nuclear genome for Sarcoptes scabiei-A critical resource for a neglected parasite.</title>
        <authorList>
            <person name="Korhonen P.K."/>
            <person name="Gasser R.B."/>
            <person name="Ma G."/>
            <person name="Wang T."/>
            <person name="Stroehlein A.J."/>
            <person name="Young N.D."/>
            <person name="Ang C.S."/>
            <person name="Fernando D.D."/>
            <person name="Lu H.C."/>
            <person name="Taylor S."/>
            <person name="Reynolds S.L."/>
            <person name="Mofiz E."/>
            <person name="Najaraj S.H."/>
            <person name="Gowda H."/>
            <person name="Madugundu A."/>
            <person name="Renuse S."/>
            <person name="Holt D."/>
            <person name="Pandey A."/>
            <person name="Papenfuss A.T."/>
            <person name="Fischer K."/>
        </authorList>
    </citation>
    <scope>NUCLEOTIDE SEQUENCE [LARGE SCALE GENOMIC DNA]</scope>
</reference>
<dbReference type="PANTHER" id="PTHR11239">
    <property type="entry name" value="DNA-DIRECTED RNA POLYMERASE"/>
    <property type="match status" value="1"/>
</dbReference>
<dbReference type="InterPro" id="IPR012164">
    <property type="entry name" value="Rpa12/Rpb9/Rpc10/TFS"/>
</dbReference>
<comment type="function">
    <text evidence="9">Core component of RNA polymerase I (Pol I), a DNA-dependent RNA polymerase which synthesizes ribosomal RNA precursors using the four ribonucleoside triphosphates as substrates. Can mediate Pol I proofreading of the nascent RNA transcript. Anchors into the Pol I active site to monitor transcription fidelity and cleave mis-incorporated 5'-ribonucleotides.</text>
</comment>
<evidence type="ECO:0000256" key="1">
    <source>
        <dbReference type="ARBA" id="ARBA00004604"/>
    </source>
</evidence>
<accession>A0A834R5U4</accession>
<keyword evidence="3 12" id="KW-0240">DNA-directed RNA polymerase</keyword>
<protein>
    <recommendedName>
        <fullName evidence="2">DNA-directed RNA polymerase I subunit RPA12</fullName>
    </recommendedName>
    <alternativeName>
        <fullName evidence="8">DNA-directed RNA polymerase I subunit H</fullName>
    </alternativeName>
</protein>
<evidence type="ECO:0000256" key="8">
    <source>
        <dbReference type="ARBA" id="ARBA00031781"/>
    </source>
</evidence>
<evidence type="ECO:0000256" key="6">
    <source>
        <dbReference type="ARBA" id="ARBA00022833"/>
    </source>
</evidence>
<dbReference type="EnsemblMetazoa" id="SSS_7369s_mrna">
    <property type="protein sequence ID" value="KAF7489607.1"/>
    <property type="gene ID" value="SSS_7369"/>
</dbReference>
<evidence type="ECO:0000259" key="11">
    <source>
        <dbReference type="PROSITE" id="PS51133"/>
    </source>
</evidence>
<feature type="domain" description="TFIIS-type" evidence="11">
    <location>
        <begin position="208"/>
        <end position="248"/>
    </location>
</feature>
<dbReference type="GO" id="GO:0008270">
    <property type="term" value="F:zinc ion binding"/>
    <property type="evidence" value="ECO:0007669"/>
    <property type="project" value="UniProtKB-KW"/>
</dbReference>
<dbReference type="AlphaFoldDB" id="A0A834R5U4"/>
<evidence type="ECO:0000313" key="12">
    <source>
        <dbReference type="EMBL" id="KAF7489607.1"/>
    </source>
</evidence>
<keyword evidence="14" id="KW-1185">Reference proteome</keyword>
<keyword evidence="5 10" id="KW-0863">Zinc-finger</keyword>